<protein>
    <submittedName>
        <fullName evidence="3">Uncharacterized protein</fullName>
    </submittedName>
</protein>
<dbReference type="Proteomes" id="UP000824088">
    <property type="component" value="Unassembled WGS sequence"/>
</dbReference>
<reference evidence="3" key="2">
    <citation type="journal article" date="2021" name="PeerJ">
        <title>Extensive microbial diversity within the chicken gut microbiome revealed by metagenomics and culture.</title>
        <authorList>
            <person name="Gilroy R."/>
            <person name="Ravi A."/>
            <person name="Getino M."/>
            <person name="Pursley I."/>
            <person name="Horton D.L."/>
            <person name="Alikhan N.F."/>
            <person name="Baker D."/>
            <person name="Gharbi K."/>
            <person name="Hall N."/>
            <person name="Watson M."/>
            <person name="Adriaenssens E.M."/>
            <person name="Foster-Nyarko E."/>
            <person name="Jarju S."/>
            <person name="Secka A."/>
            <person name="Antonio M."/>
            <person name="Oren A."/>
            <person name="Chaudhuri R.R."/>
            <person name="La Ragione R."/>
            <person name="Hildebrand F."/>
            <person name="Pallen M.J."/>
        </authorList>
    </citation>
    <scope>NUCLEOTIDE SEQUENCE</scope>
    <source>
        <strain evidence="3">1063</strain>
    </source>
</reference>
<dbReference type="EMBL" id="DVMN01000091">
    <property type="protein sequence ID" value="HIU21598.1"/>
    <property type="molecule type" value="Genomic_DNA"/>
</dbReference>
<evidence type="ECO:0000313" key="4">
    <source>
        <dbReference type="Proteomes" id="UP000824088"/>
    </source>
</evidence>
<keyword evidence="2" id="KW-0812">Transmembrane</keyword>
<gene>
    <name evidence="3" type="ORF">IAD51_05135</name>
</gene>
<accession>A0A9D1HS24</accession>
<keyword evidence="2" id="KW-1133">Transmembrane helix</keyword>
<proteinExistence type="predicted"/>
<reference evidence="3" key="1">
    <citation type="submission" date="2020-10" db="EMBL/GenBank/DDBJ databases">
        <authorList>
            <person name="Gilroy R."/>
        </authorList>
    </citation>
    <scope>NUCLEOTIDE SEQUENCE</scope>
    <source>
        <strain evidence="3">1063</strain>
    </source>
</reference>
<evidence type="ECO:0000256" key="2">
    <source>
        <dbReference type="SAM" id="Phobius"/>
    </source>
</evidence>
<sequence>MAITLDELLGRNRGGANEPASVDSFPSYDAYTARRTENGSPAGYDRPAYNYDFRTRPYEAPRSVESARAYEASRPYEAPRVDEYRPVDYSTAFDRRAASPRESYAPENGYAPYPEDVRPARREDAARGGLYEFTVNDAERASSEDLYNRLSGVSPSAQSAQRERAARESYAENYAEKYRAANKARKRPRLGIKAKLLIAAYVAVVVIVSVLIIVNAKPLNDGTAAVPSSSVTALAEEGANNQNLSQIEFGYEVPEI</sequence>
<feature type="region of interest" description="Disordered" evidence="1">
    <location>
        <begin position="93"/>
        <end position="116"/>
    </location>
</feature>
<organism evidence="3 4">
    <name type="scientific">Candidatus Limadaptatus stercorigallinarum</name>
    <dbReference type="NCBI Taxonomy" id="2840845"/>
    <lineage>
        <taxon>Bacteria</taxon>
        <taxon>Bacillati</taxon>
        <taxon>Bacillota</taxon>
        <taxon>Clostridia</taxon>
        <taxon>Eubacteriales</taxon>
        <taxon>Candidatus Limadaptatus</taxon>
    </lineage>
</organism>
<evidence type="ECO:0000313" key="3">
    <source>
        <dbReference type="EMBL" id="HIU21598.1"/>
    </source>
</evidence>
<evidence type="ECO:0000256" key="1">
    <source>
        <dbReference type="SAM" id="MobiDB-lite"/>
    </source>
</evidence>
<name>A0A9D1HS24_9FIRM</name>
<feature type="region of interest" description="Disordered" evidence="1">
    <location>
        <begin position="1"/>
        <end position="50"/>
    </location>
</feature>
<dbReference type="AlphaFoldDB" id="A0A9D1HS24"/>
<feature type="transmembrane region" description="Helical" evidence="2">
    <location>
        <begin position="196"/>
        <end position="214"/>
    </location>
</feature>
<keyword evidence="2" id="KW-0472">Membrane</keyword>
<comment type="caution">
    <text evidence="3">The sequence shown here is derived from an EMBL/GenBank/DDBJ whole genome shotgun (WGS) entry which is preliminary data.</text>
</comment>